<dbReference type="InterPro" id="IPR029058">
    <property type="entry name" value="AB_hydrolase_fold"/>
</dbReference>
<reference evidence="6 8" key="3">
    <citation type="submission" date="2023-03" db="EMBL/GenBank/DDBJ databases">
        <title>Agriculturally important microbes genome sequencing.</title>
        <authorList>
            <person name="Dunlap C."/>
        </authorList>
    </citation>
    <scope>NUCLEOTIDE SEQUENCE [LARGE SCALE GENOMIC DNA]</scope>
    <source>
        <strain evidence="6 8">CBP-3203</strain>
    </source>
</reference>
<dbReference type="Pfam" id="PF12146">
    <property type="entry name" value="Hydrolase_4"/>
    <property type="match status" value="1"/>
</dbReference>
<dbReference type="InterPro" id="IPR050266">
    <property type="entry name" value="AB_hydrolase_sf"/>
</dbReference>
<feature type="binding site" evidence="3">
    <location>
        <position position="10"/>
    </location>
    <ligand>
        <name>substrate</name>
    </ligand>
</feature>
<dbReference type="EMBL" id="LECW02000001">
    <property type="protein sequence ID" value="KRT95864.1"/>
    <property type="molecule type" value="Genomic_DNA"/>
</dbReference>
<dbReference type="InterPro" id="IPR022742">
    <property type="entry name" value="Hydrolase_4"/>
</dbReference>
<dbReference type="AlphaFoldDB" id="A0A0T6BW29"/>
<protein>
    <submittedName>
        <fullName evidence="6">Alpha/beta fold hydrolase</fullName>
    </submittedName>
    <submittedName>
        <fullName evidence="5">Carboxylesterase</fullName>
    </submittedName>
</protein>
<reference evidence="5 7" key="1">
    <citation type="journal article" date="2015" name="Int. J. Syst. Evol. Microbiol.">
        <title>Bacillus glycinifermentans sp. nov., isolated from fermented soybean paste.</title>
        <authorList>
            <person name="Kim S.J."/>
            <person name="Dunlap C.A."/>
            <person name="Kwon S.W."/>
            <person name="Rooney A.P."/>
        </authorList>
    </citation>
    <scope>NUCLEOTIDE SEQUENCE [LARGE SCALE GENOMIC DNA]</scope>
    <source>
        <strain evidence="5 7">GO-13</strain>
    </source>
</reference>
<evidence type="ECO:0000256" key="2">
    <source>
        <dbReference type="PIRSR" id="PIRSR017388-1"/>
    </source>
</evidence>
<accession>A0A0T6BW29</accession>
<keyword evidence="8" id="KW-1185">Reference proteome</keyword>
<evidence type="ECO:0000313" key="7">
    <source>
        <dbReference type="Proteomes" id="UP000036168"/>
    </source>
</evidence>
<dbReference type="EMBL" id="JARRTL010000007">
    <property type="protein sequence ID" value="MEC0484219.1"/>
    <property type="molecule type" value="Genomic_DNA"/>
</dbReference>
<feature type="active site" description="Charge relay system" evidence="2">
    <location>
        <position position="207"/>
    </location>
</feature>
<feature type="binding site" evidence="3">
    <location>
        <position position="79"/>
    </location>
    <ligand>
        <name>substrate</name>
    </ligand>
</feature>
<evidence type="ECO:0000313" key="8">
    <source>
        <dbReference type="Proteomes" id="UP001341297"/>
    </source>
</evidence>
<dbReference type="OrthoDB" id="9786110at2"/>
<dbReference type="InterPro" id="IPR012354">
    <property type="entry name" value="Esterase_lipase"/>
</dbReference>
<dbReference type="Proteomes" id="UP000036168">
    <property type="component" value="Unassembled WGS sequence"/>
</dbReference>
<dbReference type="GO" id="GO:0052689">
    <property type="term" value="F:carboxylic ester hydrolase activity"/>
    <property type="evidence" value="ECO:0007669"/>
    <property type="project" value="InterPro"/>
</dbReference>
<sequence>MIGCLCIHGFTGAPYEIEPLAAYLKQTCDWKIEMITLPGHGETPVLKGVYFQEWIACAEVELVRLLKECDVVYVIGFSMGGMIAAYLAGKYPVSRLVLLSAAAQYISPGQLIQDLKSVIKDSFHGRLEDNLLYKRYKRKLTNTPVSSALQFRKLVKATKPGLKKLHIPVLIVQGERDSIVPLSSAYYLYETIPSKEKELCLLPDSSHHICLEENPEFLFRTVEAFLKRESGDSVNKS</sequence>
<dbReference type="STRING" id="1664069.BGLY_0565"/>
<evidence type="ECO:0000256" key="3">
    <source>
        <dbReference type="PIRSR" id="PIRSR017388-2"/>
    </source>
</evidence>
<dbReference type="RefSeq" id="WP_048356043.1">
    <property type="nucleotide sequence ID" value="NZ_CP023481.1"/>
</dbReference>
<dbReference type="SUPFAM" id="SSF53474">
    <property type="entry name" value="alpha/beta-Hydrolases"/>
    <property type="match status" value="1"/>
</dbReference>
<evidence type="ECO:0000313" key="6">
    <source>
        <dbReference type="EMBL" id="MEC0484219.1"/>
    </source>
</evidence>
<feature type="active site" description="Nucleophile" evidence="2">
    <location>
        <position position="78"/>
    </location>
</feature>
<name>A0A0T6BW29_9BACI</name>
<dbReference type="PANTHER" id="PTHR43798">
    <property type="entry name" value="MONOACYLGLYCEROL LIPASE"/>
    <property type="match status" value="1"/>
</dbReference>
<dbReference type="PIRSF" id="PIRSF017388">
    <property type="entry name" value="Esterase_lipase"/>
    <property type="match status" value="1"/>
</dbReference>
<gene>
    <name evidence="5" type="ORF">AB447_201885</name>
    <name evidence="6" type="ORF">P8828_05065</name>
</gene>
<feature type="active site" description="Charge relay system" evidence="2">
    <location>
        <position position="177"/>
    </location>
</feature>
<comment type="caution">
    <text evidence="5">The sequence shown here is derived from an EMBL/GenBank/DDBJ whole genome shotgun (WGS) entry which is preliminary data.</text>
</comment>
<evidence type="ECO:0000259" key="4">
    <source>
        <dbReference type="Pfam" id="PF12146"/>
    </source>
</evidence>
<proteinExistence type="predicted"/>
<evidence type="ECO:0000256" key="1">
    <source>
        <dbReference type="ARBA" id="ARBA00022801"/>
    </source>
</evidence>
<evidence type="ECO:0000313" key="5">
    <source>
        <dbReference type="EMBL" id="KRT95864.1"/>
    </source>
</evidence>
<keyword evidence="1 6" id="KW-0378">Hydrolase</keyword>
<dbReference type="Gene3D" id="3.40.50.1820">
    <property type="entry name" value="alpha/beta hydrolase"/>
    <property type="match status" value="1"/>
</dbReference>
<dbReference type="GO" id="GO:0016020">
    <property type="term" value="C:membrane"/>
    <property type="evidence" value="ECO:0007669"/>
    <property type="project" value="TreeGrafter"/>
</dbReference>
<organism evidence="5 7">
    <name type="scientific">Bacillus glycinifermentans</name>
    <dbReference type="NCBI Taxonomy" id="1664069"/>
    <lineage>
        <taxon>Bacteria</taxon>
        <taxon>Bacillati</taxon>
        <taxon>Bacillota</taxon>
        <taxon>Bacilli</taxon>
        <taxon>Bacillales</taxon>
        <taxon>Bacillaceae</taxon>
        <taxon>Bacillus</taxon>
    </lineage>
</organism>
<feature type="domain" description="Serine aminopeptidase S33" evidence="4">
    <location>
        <begin position="5"/>
        <end position="213"/>
    </location>
</feature>
<dbReference type="PANTHER" id="PTHR43798:SF31">
    <property type="entry name" value="AB HYDROLASE SUPERFAMILY PROTEIN YCLE"/>
    <property type="match status" value="1"/>
</dbReference>
<dbReference type="Proteomes" id="UP001341297">
    <property type="component" value="Unassembled WGS sequence"/>
</dbReference>
<reference evidence="5" key="2">
    <citation type="submission" date="2015-10" db="EMBL/GenBank/DDBJ databases">
        <authorList>
            <person name="Gilbert D.G."/>
        </authorList>
    </citation>
    <scope>NUCLEOTIDE SEQUENCE</scope>
    <source>
        <strain evidence="5">GO-13</strain>
    </source>
</reference>